<comment type="caution">
    <text evidence="3">The sequence shown here is derived from an EMBL/GenBank/DDBJ whole genome shotgun (WGS) entry which is preliminary data.</text>
</comment>
<protein>
    <recommendedName>
        <fullName evidence="2">HTH cro/C1-type domain-containing protein</fullName>
    </recommendedName>
</protein>
<evidence type="ECO:0000256" key="1">
    <source>
        <dbReference type="SAM" id="MobiDB-lite"/>
    </source>
</evidence>
<evidence type="ECO:0000313" key="3">
    <source>
        <dbReference type="EMBL" id="KKL56788.1"/>
    </source>
</evidence>
<feature type="region of interest" description="Disordered" evidence="1">
    <location>
        <begin position="1"/>
        <end position="21"/>
    </location>
</feature>
<name>A0A0F9D501_9ZZZZ</name>
<reference evidence="3" key="1">
    <citation type="journal article" date="2015" name="Nature">
        <title>Complex archaea that bridge the gap between prokaryotes and eukaryotes.</title>
        <authorList>
            <person name="Spang A."/>
            <person name="Saw J.H."/>
            <person name="Jorgensen S.L."/>
            <person name="Zaremba-Niedzwiedzka K."/>
            <person name="Martijn J."/>
            <person name="Lind A.E."/>
            <person name="van Eijk R."/>
            <person name="Schleper C."/>
            <person name="Guy L."/>
            <person name="Ettema T.J."/>
        </authorList>
    </citation>
    <scope>NUCLEOTIDE SEQUENCE</scope>
</reference>
<dbReference type="InterPro" id="IPR010982">
    <property type="entry name" value="Lambda_DNA-bd_dom_sf"/>
</dbReference>
<organism evidence="3">
    <name type="scientific">marine sediment metagenome</name>
    <dbReference type="NCBI Taxonomy" id="412755"/>
    <lineage>
        <taxon>unclassified sequences</taxon>
        <taxon>metagenomes</taxon>
        <taxon>ecological metagenomes</taxon>
    </lineage>
</organism>
<dbReference type="Gene3D" id="1.10.260.40">
    <property type="entry name" value="lambda repressor-like DNA-binding domains"/>
    <property type="match status" value="1"/>
</dbReference>
<dbReference type="AlphaFoldDB" id="A0A0F9D501"/>
<dbReference type="EMBL" id="LAZR01030376">
    <property type="protein sequence ID" value="KKL56788.1"/>
    <property type="molecule type" value="Genomic_DNA"/>
</dbReference>
<evidence type="ECO:0000259" key="2">
    <source>
        <dbReference type="PROSITE" id="PS50943"/>
    </source>
</evidence>
<dbReference type="CDD" id="cd00093">
    <property type="entry name" value="HTH_XRE"/>
    <property type="match status" value="1"/>
</dbReference>
<accession>A0A0F9D501</accession>
<feature type="compositionally biased region" description="Basic and acidic residues" evidence="1">
    <location>
        <begin position="1"/>
        <end position="11"/>
    </location>
</feature>
<proteinExistence type="predicted"/>
<dbReference type="PROSITE" id="PS50943">
    <property type="entry name" value="HTH_CROC1"/>
    <property type="match status" value="1"/>
</dbReference>
<dbReference type="SUPFAM" id="SSF47413">
    <property type="entry name" value="lambda repressor-like DNA-binding domains"/>
    <property type="match status" value="1"/>
</dbReference>
<dbReference type="Pfam" id="PF01381">
    <property type="entry name" value="HTH_3"/>
    <property type="match status" value="1"/>
</dbReference>
<feature type="domain" description="HTH cro/C1-type" evidence="2">
    <location>
        <begin position="6"/>
        <end position="34"/>
    </location>
</feature>
<dbReference type="GO" id="GO:0003677">
    <property type="term" value="F:DNA binding"/>
    <property type="evidence" value="ECO:0007669"/>
    <property type="project" value="InterPro"/>
</dbReference>
<dbReference type="InterPro" id="IPR001387">
    <property type="entry name" value="Cro/C1-type_HTH"/>
</dbReference>
<gene>
    <name evidence="3" type="ORF">LCGC14_2241880</name>
</gene>
<sequence>MTPAEFREALKRQGLTQGELGRLTHSSKSMVNRWYNGVHKVPGSVEAFLELREGRVPLGRVRKVAPGPS</sequence>